<feature type="domain" description="DRBM" evidence="2">
    <location>
        <begin position="69"/>
        <end position="133"/>
    </location>
</feature>
<dbReference type="Pfam" id="PF00035">
    <property type="entry name" value="dsrm"/>
    <property type="match status" value="1"/>
</dbReference>
<reference evidence="3 4" key="1">
    <citation type="journal article" date="2016" name="Mol. Biol. Evol.">
        <title>Comparative Genomics of Early-Diverging Mushroom-Forming Fungi Provides Insights into the Origins of Lignocellulose Decay Capabilities.</title>
        <authorList>
            <person name="Nagy L.G."/>
            <person name="Riley R."/>
            <person name="Tritt A."/>
            <person name="Adam C."/>
            <person name="Daum C."/>
            <person name="Floudas D."/>
            <person name="Sun H."/>
            <person name="Yadav J.S."/>
            <person name="Pangilinan J."/>
            <person name="Larsson K.H."/>
            <person name="Matsuura K."/>
            <person name="Barry K."/>
            <person name="Labutti K."/>
            <person name="Kuo R."/>
            <person name="Ohm R.A."/>
            <person name="Bhattacharya S.S."/>
            <person name="Shirouzu T."/>
            <person name="Yoshinaga Y."/>
            <person name="Martin F.M."/>
            <person name="Grigoriev I.V."/>
            <person name="Hibbett D.S."/>
        </authorList>
    </citation>
    <scope>NUCLEOTIDE SEQUENCE [LARGE SCALE GENOMIC DNA]</scope>
    <source>
        <strain evidence="3 4">HHB10207 ss-3</strain>
    </source>
</reference>
<dbReference type="InterPro" id="IPR014720">
    <property type="entry name" value="dsRBD_dom"/>
</dbReference>
<dbReference type="OrthoDB" id="2392202at2759"/>
<sequence length="138" mass="15061">MEQQSSYESFKDQQLIAYRIGISDPRAGVFVEYSYPGVAPLAISGQFGPASHREAVYPSVYSEPWGMILHNRLQQLKTSKTLSWKDSQSGVQHAPVWNSTCFVNDVERGTGSGGTKQAARDAAAKLAYEAEFGSLPTA</sequence>
<dbReference type="EMBL" id="KV428080">
    <property type="protein sequence ID" value="KZT37594.1"/>
    <property type="molecule type" value="Genomic_DNA"/>
</dbReference>
<evidence type="ECO:0000313" key="4">
    <source>
        <dbReference type="Proteomes" id="UP000076798"/>
    </source>
</evidence>
<organism evidence="3 4">
    <name type="scientific">Sistotremastrum suecicum HHB10207 ss-3</name>
    <dbReference type="NCBI Taxonomy" id="1314776"/>
    <lineage>
        <taxon>Eukaryota</taxon>
        <taxon>Fungi</taxon>
        <taxon>Dikarya</taxon>
        <taxon>Basidiomycota</taxon>
        <taxon>Agaricomycotina</taxon>
        <taxon>Agaricomycetes</taxon>
        <taxon>Sistotremastrales</taxon>
        <taxon>Sistotremastraceae</taxon>
        <taxon>Sistotremastrum</taxon>
    </lineage>
</organism>
<evidence type="ECO:0000313" key="3">
    <source>
        <dbReference type="EMBL" id="KZT37594.1"/>
    </source>
</evidence>
<keyword evidence="4" id="KW-1185">Reference proteome</keyword>
<gene>
    <name evidence="3" type="ORF">SISSUDRAFT_1062693</name>
</gene>
<accession>A0A166CLJ9</accession>
<name>A0A166CLJ9_9AGAM</name>
<dbReference type="GO" id="GO:0003723">
    <property type="term" value="F:RNA binding"/>
    <property type="evidence" value="ECO:0007669"/>
    <property type="project" value="UniProtKB-UniRule"/>
</dbReference>
<dbReference type="Proteomes" id="UP000076798">
    <property type="component" value="Unassembled WGS sequence"/>
</dbReference>
<dbReference type="PROSITE" id="PS50137">
    <property type="entry name" value="DS_RBD"/>
    <property type="match status" value="1"/>
</dbReference>
<proteinExistence type="predicted"/>
<evidence type="ECO:0000256" key="1">
    <source>
        <dbReference type="PROSITE-ProRule" id="PRU00266"/>
    </source>
</evidence>
<dbReference type="SUPFAM" id="SSF54768">
    <property type="entry name" value="dsRNA-binding domain-like"/>
    <property type="match status" value="1"/>
</dbReference>
<evidence type="ECO:0000259" key="2">
    <source>
        <dbReference type="PROSITE" id="PS50137"/>
    </source>
</evidence>
<protein>
    <recommendedName>
        <fullName evidence="2">DRBM domain-containing protein</fullName>
    </recommendedName>
</protein>
<dbReference type="AlphaFoldDB" id="A0A166CLJ9"/>
<dbReference type="Gene3D" id="3.30.160.20">
    <property type="match status" value="1"/>
</dbReference>
<keyword evidence="1" id="KW-0694">RNA-binding</keyword>